<gene>
    <name evidence="2" type="ORF">KOM_12_572</name>
</gene>
<accession>A0A8F8KTN6</accession>
<sequence>MATPNLTQIFTAFKKDEVNTTISPPSCRWKMFSRGILDDLDWTNVIVAGEAVVNCMTVLPNLWSMSTDIELFIHKSDGKMHMNHIVSNIAEAMEKNGKRTVNVSYCREQGKVYFLAKNYRRVVLTLAEYPTIASVVEHFDINASKVAWRPNPHAIHMTPEARQELTKRVINFNPNPKSPNYGKRLLRYAQKGFSVEMGPAYNAEQVDWTKYESITPSNFTDIHELMAAEQMTKLVVGIGNLTLIQLAETSPETETEWKNFTLSTLRLVEPKNPETPEPNSDWPISSIYLKPIEEPIDESEEGENENEDENEYDDEDENESDNDGDYDSDSEDEQVVREDQKDVVINRSTIKVTHLTESPFVAYQQVDYTNRVYKIWITLPGVNRSSISATVKYSPRTLTGVVQLAYANDTMSIINEFMDMTKQCRYTWEIDFGESDILNGQRLDVKKMFRTYDCRGVIRIEIPFYEAMEDEIEIVPIVF</sequence>
<organism evidence="2">
    <name type="scientific">Clandestinovirus</name>
    <dbReference type="NCBI Taxonomy" id="2831644"/>
    <lineage>
        <taxon>Viruses</taxon>
    </lineage>
</organism>
<reference evidence="2" key="1">
    <citation type="submission" date="2021-06" db="EMBL/GenBank/DDBJ databases">
        <authorList>
            <person name="Rolland C."/>
        </authorList>
    </citation>
    <scope>NUCLEOTIDE SEQUENCE</scope>
    <source>
        <strain evidence="2">347.936635</strain>
    </source>
</reference>
<feature type="region of interest" description="Disordered" evidence="1">
    <location>
        <begin position="296"/>
        <end position="341"/>
    </location>
</feature>
<evidence type="ECO:0000313" key="2">
    <source>
        <dbReference type="EMBL" id="QYA18840.1"/>
    </source>
</evidence>
<dbReference type="EMBL" id="MZ420154">
    <property type="protein sequence ID" value="QYA18840.1"/>
    <property type="molecule type" value="Genomic_DNA"/>
</dbReference>
<feature type="compositionally biased region" description="Acidic residues" evidence="1">
    <location>
        <begin position="296"/>
        <end position="333"/>
    </location>
</feature>
<protein>
    <submittedName>
        <fullName evidence="2">Mitochondrial/bacterial CCA-adding enzyme</fullName>
    </submittedName>
</protein>
<evidence type="ECO:0000256" key="1">
    <source>
        <dbReference type="SAM" id="MobiDB-lite"/>
    </source>
</evidence>
<name>A0A8F8KTN6_9VIRU</name>
<proteinExistence type="predicted"/>